<keyword evidence="3" id="KW-1185">Reference proteome</keyword>
<protein>
    <submittedName>
        <fullName evidence="2">Uncharacterized protein</fullName>
    </submittedName>
</protein>
<evidence type="ECO:0000313" key="3">
    <source>
        <dbReference type="Proteomes" id="UP000071859"/>
    </source>
</evidence>
<comment type="caution">
    <text evidence="2">The sequence shown here is derived from an EMBL/GenBank/DDBJ whole genome shotgun (WGS) entry which is preliminary data.</text>
</comment>
<proteinExistence type="predicted"/>
<dbReference type="EMBL" id="FCOX02000033">
    <property type="protein sequence ID" value="SAK95219.1"/>
    <property type="molecule type" value="Genomic_DNA"/>
</dbReference>
<dbReference type="AlphaFoldDB" id="A0A158DKQ3"/>
<keyword evidence="1" id="KW-0472">Membrane</keyword>
<evidence type="ECO:0000256" key="1">
    <source>
        <dbReference type="SAM" id="Phobius"/>
    </source>
</evidence>
<dbReference type="Proteomes" id="UP000071859">
    <property type="component" value="Unassembled WGS sequence"/>
</dbReference>
<feature type="transmembrane region" description="Helical" evidence="1">
    <location>
        <begin position="131"/>
        <end position="154"/>
    </location>
</feature>
<keyword evidence="1" id="KW-0812">Transmembrane</keyword>
<feature type="transmembrane region" description="Helical" evidence="1">
    <location>
        <begin position="92"/>
        <end position="111"/>
    </location>
</feature>
<evidence type="ECO:0000313" key="2">
    <source>
        <dbReference type="EMBL" id="SAK95219.1"/>
    </source>
</evidence>
<reference evidence="2" key="1">
    <citation type="submission" date="2016-01" db="EMBL/GenBank/DDBJ databases">
        <authorList>
            <person name="Peeters C."/>
        </authorList>
    </citation>
    <scope>NUCLEOTIDE SEQUENCE</scope>
    <source>
        <strain evidence="2">LMG 29321</strain>
    </source>
</reference>
<accession>A0A158DKQ3</accession>
<keyword evidence="1" id="KW-1133">Transmembrane helix</keyword>
<name>A0A158DKQ3_9BURK</name>
<feature type="transmembrane region" description="Helical" evidence="1">
    <location>
        <begin position="61"/>
        <end position="80"/>
    </location>
</feature>
<organism evidence="2 3">
    <name type="scientific">Caballeronia calidae</name>
    <dbReference type="NCBI Taxonomy" id="1777139"/>
    <lineage>
        <taxon>Bacteria</taxon>
        <taxon>Pseudomonadati</taxon>
        <taxon>Pseudomonadota</taxon>
        <taxon>Betaproteobacteria</taxon>
        <taxon>Burkholderiales</taxon>
        <taxon>Burkholderiaceae</taxon>
        <taxon>Caballeronia</taxon>
    </lineage>
</organism>
<gene>
    <name evidence="2" type="ORF">AWB78_05314</name>
</gene>
<sequence>MRRAVTGVYAIAHIWMMNGPGECKEEGSQPDDFRAFTPSAKVRGITHERMMTMQTKGFDTTARQLIVGLPLFMGAIEYILRVALNQPGKDDFFPISLVASSVSLNAALAVLPAELRSGFPRWTSRQGTSQAILIANLGIFASLIGMLLWIYLLVASFSQEVRGLLPSHPLRDALVYYGLSIVLNEWKAGVSRC</sequence>